<evidence type="ECO:0000313" key="2">
    <source>
        <dbReference type="Proteomes" id="UP000064844"/>
    </source>
</evidence>
<dbReference type="EMBL" id="CP011307">
    <property type="protein sequence ID" value="ALP95345.1"/>
    <property type="molecule type" value="Genomic_DNA"/>
</dbReference>
<dbReference type="AlphaFoldDB" id="A0A0S2W7J6"/>
<sequence>MDLYNSSKAVREIQEPAVEKCGILLLRCRGAENEHARLRPFHSYFVAQLPVASAVR</sequence>
<reference evidence="2" key="2">
    <citation type="submission" date="2015-04" db="EMBL/GenBank/DDBJ databases">
        <title>A butyrogenic pathway from the amino acid lysine in a human gut commensal.</title>
        <authorList>
            <person name="de Vos W.M."/>
            <person name="Bui N.T.P."/>
            <person name="Plugge C.M."/>
            <person name="Ritari J."/>
        </authorList>
    </citation>
    <scope>NUCLEOTIDE SEQUENCE [LARGE SCALE GENOMIC DNA]</scope>
    <source>
        <strain evidence="2">AF211</strain>
    </source>
</reference>
<dbReference type="Proteomes" id="UP000064844">
    <property type="component" value="Chromosome"/>
</dbReference>
<dbReference type="KEGG" id="ibu:IB211_02954"/>
<evidence type="ECO:0000313" key="1">
    <source>
        <dbReference type="EMBL" id="ALP95345.1"/>
    </source>
</evidence>
<reference evidence="1 2" key="1">
    <citation type="journal article" date="2015" name="Nat. Commun.">
        <title>Production of butyrate from lysine and the Amadori product fructoselysine by a human gut commensal.</title>
        <authorList>
            <person name="Bui T.P."/>
            <person name="Ritari J."/>
            <person name="Boeren S."/>
            <person name="de Waard P."/>
            <person name="Plugge C.M."/>
            <person name="de Vos W.M."/>
        </authorList>
    </citation>
    <scope>NUCLEOTIDE SEQUENCE [LARGE SCALE GENOMIC DNA]</scope>
    <source>
        <strain evidence="1 2">AF211</strain>
    </source>
</reference>
<organism evidence="1 2">
    <name type="scientific">Intestinimonas butyriciproducens</name>
    <dbReference type="NCBI Taxonomy" id="1297617"/>
    <lineage>
        <taxon>Bacteria</taxon>
        <taxon>Bacillati</taxon>
        <taxon>Bacillota</taxon>
        <taxon>Clostridia</taxon>
        <taxon>Eubacteriales</taxon>
        <taxon>Intestinimonas</taxon>
    </lineage>
</organism>
<keyword evidence="2" id="KW-1185">Reference proteome</keyword>
<gene>
    <name evidence="1" type="ORF">IB211_02954</name>
</gene>
<protein>
    <submittedName>
        <fullName evidence="1">Uncharacterized protein</fullName>
    </submittedName>
</protein>
<proteinExistence type="predicted"/>
<name>A0A0S2W7J6_9FIRM</name>
<accession>A0A0S2W7J6</accession>